<evidence type="ECO:0000256" key="2">
    <source>
        <dbReference type="SAM" id="SignalP"/>
    </source>
</evidence>
<comment type="caution">
    <text evidence="4">The sequence shown here is derived from an EMBL/GenBank/DDBJ whole genome shotgun (WGS) entry which is preliminary data.</text>
</comment>
<evidence type="ECO:0008006" key="6">
    <source>
        <dbReference type="Google" id="ProtNLM"/>
    </source>
</evidence>
<dbReference type="Proteomes" id="UP001176940">
    <property type="component" value="Unassembled WGS sequence"/>
</dbReference>
<evidence type="ECO:0000313" key="5">
    <source>
        <dbReference type="Proteomes" id="UP001176940"/>
    </source>
</evidence>
<dbReference type="EMBL" id="CAUEEQ010011738">
    <property type="protein sequence ID" value="CAJ0935810.1"/>
    <property type="molecule type" value="Genomic_DNA"/>
</dbReference>
<keyword evidence="1" id="KW-0812">Transmembrane</keyword>
<protein>
    <recommendedName>
        <fullName evidence="6">Immunoglobulin V-set domain-containing protein</fullName>
    </recommendedName>
</protein>
<feature type="chain" id="PRO_5045028903" description="Immunoglobulin V-set domain-containing protein" evidence="2">
    <location>
        <begin position="29"/>
        <end position="149"/>
    </location>
</feature>
<feature type="signal peptide" evidence="2">
    <location>
        <begin position="1"/>
        <end position="28"/>
    </location>
</feature>
<keyword evidence="2" id="KW-0732">Signal</keyword>
<gene>
    <name evidence="4" type="ORF">RIMI_LOCUS13615426</name>
    <name evidence="3" type="ORF">RIMI_LOCUS6501792</name>
</gene>
<feature type="transmembrane region" description="Helical" evidence="1">
    <location>
        <begin position="125"/>
        <end position="144"/>
    </location>
</feature>
<evidence type="ECO:0000256" key="1">
    <source>
        <dbReference type="SAM" id="Phobius"/>
    </source>
</evidence>
<feature type="non-terminal residue" evidence="4">
    <location>
        <position position="1"/>
    </location>
</feature>
<dbReference type="InterPro" id="IPR050199">
    <property type="entry name" value="IgHV"/>
</dbReference>
<proteinExistence type="predicted"/>
<keyword evidence="1" id="KW-0472">Membrane</keyword>
<evidence type="ECO:0000313" key="4">
    <source>
        <dbReference type="EMBL" id="CAJ0951811.1"/>
    </source>
</evidence>
<dbReference type="InterPro" id="IPR036179">
    <property type="entry name" value="Ig-like_dom_sf"/>
</dbReference>
<keyword evidence="1" id="KW-1133">Transmembrane helix</keyword>
<organism evidence="4 5">
    <name type="scientific">Ranitomeya imitator</name>
    <name type="common">mimic poison frog</name>
    <dbReference type="NCBI Taxonomy" id="111125"/>
    <lineage>
        <taxon>Eukaryota</taxon>
        <taxon>Metazoa</taxon>
        <taxon>Chordata</taxon>
        <taxon>Craniata</taxon>
        <taxon>Vertebrata</taxon>
        <taxon>Euteleostomi</taxon>
        <taxon>Amphibia</taxon>
        <taxon>Batrachia</taxon>
        <taxon>Anura</taxon>
        <taxon>Neobatrachia</taxon>
        <taxon>Hyloidea</taxon>
        <taxon>Dendrobatidae</taxon>
        <taxon>Dendrobatinae</taxon>
        <taxon>Ranitomeya</taxon>
    </lineage>
</organism>
<dbReference type="Gene3D" id="2.60.40.10">
    <property type="entry name" value="Immunoglobulins"/>
    <property type="match status" value="1"/>
</dbReference>
<name>A0ABN9LVF5_9NEOB</name>
<sequence length="149" mass="16802">RLDRTHCNTMSSCILVFCLISALPCVLSQISVSLLAPSLVKPSHTMKLTCQVTGALITEGNKLHGINFLRQHDGHKLVFLAHINYAQGTAYKPSLSSRISLSRDTSKNEVYLQSWPKFLRMTAKLYFHMICCPLVFISVYLMFISHTEI</sequence>
<dbReference type="PANTHER" id="PTHR23266">
    <property type="entry name" value="IMMUNOGLOBULIN HEAVY CHAIN"/>
    <property type="match status" value="1"/>
</dbReference>
<dbReference type="InterPro" id="IPR013783">
    <property type="entry name" value="Ig-like_fold"/>
</dbReference>
<dbReference type="SUPFAM" id="SSF48726">
    <property type="entry name" value="Immunoglobulin"/>
    <property type="match status" value="1"/>
</dbReference>
<evidence type="ECO:0000313" key="3">
    <source>
        <dbReference type="EMBL" id="CAJ0935810.1"/>
    </source>
</evidence>
<dbReference type="EMBL" id="CAUEEQ010033902">
    <property type="protein sequence ID" value="CAJ0951811.1"/>
    <property type="molecule type" value="Genomic_DNA"/>
</dbReference>
<reference evidence="4" key="1">
    <citation type="submission" date="2023-07" db="EMBL/GenBank/DDBJ databases">
        <authorList>
            <person name="Stuckert A."/>
        </authorList>
    </citation>
    <scope>NUCLEOTIDE SEQUENCE</scope>
</reference>
<accession>A0ABN9LVF5</accession>
<keyword evidence="5" id="KW-1185">Reference proteome</keyword>